<keyword evidence="3" id="KW-0378">Hydrolase</keyword>
<keyword evidence="2" id="KW-0255">Endonuclease</keyword>
<dbReference type="AlphaFoldDB" id="A0A1F6AVL8"/>
<proteinExistence type="predicted"/>
<dbReference type="Pfam" id="PF00565">
    <property type="entry name" value="SNase"/>
    <property type="match status" value="1"/>
</dbReference>
<sequence length="176" mass="20023">MKTKKINTNKLVLVPATLLVALLSFLGGTQYEKQVKDILEQPNISTTTVRNLPTKEKVKRVIDGDTIELANGQIVRYVGINAPNNGEPFEEEATEANQKLVQGKTLTFEYDTYTSDRFGRILAYPMVNEKNVVVELTHKGLVKVTIYQDRRKLKYQGELLKAQDEAKQKKRGIWNQ</sequence>
<dbReference type="PANTHER" id="PTHR12302">
    <property type="entry name" value="EBNA2 BINDING PROTEIN P100"/>
    <property type="match status" value="1"/>
</dbReference>
<dbReference type="GO" id="GO:0004519">
    <property type="term" value="F:endonuclease activity"/>
    <property type="evidence" value="ECO:0007669"/>
    <property type="project" value="UniProtKB-KW"/>
</dbReference>
<evidence type="ECO:0000313" key="5">
    <source>
        <dbReference type="EMBL" id="OGG28741.1"/>
    </source>
</evidence>
<dbReference type="Gene3D" id="2.40.50.90">
    <property type="match status" value="1"/>
</dbReference>
<accession>A0A1F6AVL8</accession>
<dbReference type="InterPro" id="IPR016071">
    <property type="entry name" value="Staphylococal_nuclease_OB-fold"/>
</dbReference>
<evidence type="ECO:0000313" key="6">
    <source>
        <dbReference type="Proteomes" id="UP000178461"/>
    </source>
</evidence>
<dbReference type="InterPro" id="IPR035437">
    <property type="entry name" value="SNase_OB-fold_sf"/>
</dbReference>
<keyword evidence="1" id="KW-0540">Nuclease</keyword>
<evidence type="ECO:0000259" key="4">
    <source>
        <dbReference type="PROSITE" id="PS50830"/>
    </source>
</evidence>
<dbReference type="Proteomes" id="UP000178461">
    <property type="component" value="Unassembled WGS sequence"/>
</dbReference>
<protein>
    <recommendedName>
        <fullName evidence="4">TNase-like domain-containing protein</fullName>
    </recommendedName>
</protein>
<reference evidence="5 6" key="1">
    <citation type="journal article" date="2016" name="Nat. Commun.">
        <title>Thousands of microbial genomes shed light on interconnected biogeochemical processes in an aquifer system.</title>
        <authorList>
            <person name="Anantharaman K."/>
            <person name="Brown C.T."/>
            <person name="Hug L.A."/>
            <person name="Sharon I."/>
            <person name="Castelle C.J."/>
            <person name="Probst A.J."/>
            <person name="Thomas B.C."/>
            <person name="Singh A."/>
            <person name="Wilkins M.J."/>
            <person name="Karaoz U."/>
            <person name="Brodie E.L."/>
            <person name="Williams K.H."/>
            <person name="Hubbard S.S."/>
            <person name="Banfield J.F."/>
        </authorList>
    </citation>
    <scope>NUCLEOTIDE SEQUENCE [LARGE SCALE GENOMIC DNA]</scope>
</reference>
<dbReference type="GO" id="GO:0016787">
    <property type="term" value="F:hydrolase activity"/>
    <property type="evidence" value="ECO:0007669"/>
    <property type="project" value="UniProtKB-KW"/>
</dbReference>
<organism evidence="5 6">
    <name type="scientific">Candidatus Gottesmanbacteria bacterium RIFCSPLOWO2_01_FULL_46_21</name>
    <dbReference type="NCBI Taxonomy" id="1798393"/>
    <lineage>
        <taxon>Bacteria</taxon>
        <taxon>Candidatus Gottesmaniibacteriota</taxon>
    </lineage>
</organism>
<dbReference type="PANTHER" id="PTHR12302:SF3">
    <property type="entry name" value="SERINE_THREONINE-PROTEIN KINASE 31"/>
    <property type="match status" value="1"/>
</dbReference>
<dbReference type="SMART" id="SM00318">
    <property type="entry name" value="SNc"/>
    <property type="match status" value="1"/>
</dbReference>
<name>A0A1F6AVL8_9BACT</name>
<evidence type="ECO:0000256" key="3">
    <source>
        <dbReference type="ARBA" id="ARBA00022801"/>
    </source>
</evidence>
<evidence type="ECO:0000256" key="1">
    <source>
        <dbReference type="ARBA" id="ARBA00022722"/>
    </source>
</evidence>
<comment type="caution">
    <text evidence="5">The sequence shown here is derived from an EMBL/GenBank/DDBJ whole genome shotgun (WGS) entry which is preliminary data.</text>
</comment>
<evidence type="ECO:0000256" key="2">
    <source>
        <dbReference type="ARBA" id="ARBA00022759"/>
    </source>
</evidence>
<dbReference type="PROSITE" id="PS50830">
    <property type="entry name" value="TNASE_3"/>
    <property type="match status" value="1"/>
</dbReference>
<gene>
    <name evidence="5" type="ORF">A2971_00235</name>
</gene>
<feature type="domain" description="TNase-like" evidence="4">
    <location>
        <begin position="52"/>
        <end position="176"/>
    </location>
</feature>
<dbReference type="EMBL" id="MFJW01000046">
    <property type="protein sequence ID" value="OGG28741.1"/>
    <property type="molecule type" value="Genomic_DNA"/>
</dbReference>
<dbReference type="SUPFAM" id="SSF50199">
    <property type="entry name" value="Staphylococcal nuclease"/>
    <property type="match status" value="1"/>
</dbReference>